<feature type="transmembrane region" description="Helical" evidence="7">
    <location>
        <begin position="94"/>
        <end position="115"/>
    </location>
</feature>
<feature type="domain" description="ABC transmembrane type-1" evidence="8">
    <location>
        <begin position="90"/>
        <end position="305"/>
    </location>
</feature>
<organism evidence="9 10">
    <name type="scientific">Paenibacillus contaminans</name>
    <dbReference type="NCBI Taxonomy" id="450362"/>
    <lineage>
        <taxon>Bacteria</taxon>
        <taxon>Bacillati</taxon>
        <taxon>Bacillota</taxon>
        <taxon>Bacilli</taxon>
        <taxon>Bacillales</taxon>
        <taxon>Paenibacillaceae</taxon>
        <taxon>Paenibacillus</taxon>
    </lineage>
</organism>
<dbReference type="InterPro" id="IPR000515">
    <property type="entry name" value="MetI-like"/>
</dbReference>
<evidence type="ECO:0000256" key="3">
    <source>
        <dbReference type="ARBA" id="ARBA00022475"/>
    </source>
</evidence>
<dbReference type="Pfam" id="PF00528">
    <property type="entry name" value="BPD_transp_1"/>
    <property type="match status" value="1"/>
</dbReference>
<feature type="transmembrane region" description="Helical" evidence="7">
    <location>
        <begin position="187"/>
        <end position="210"/>
    </location>
</feature>
<gene>
    <name evidence="9" type="ORF">DQG23_27840</name>
</gene>
<dbReference type="CDD" id="cd06261">
    <property type="entry name" value="TM_PBP2"/>
    <property type="match status" value="1"/>
</dbReference>
<feature type="transmembrane region" description="Helical" evidence="7">
    <location>
        <begin position="284"/>
        <end position="309"/>
    </location>
</feature>
<evidence type="ECO:0000256" key="5">
    <source>
        <dbReference type="ARBA" id="ARBA00022989"/>
    </source>
</evidence>
<dbReference type="SUPFAM" id="SSF161098">
    <property type="entry name" value="MetI-like"/>
    <property type="match status" value="1"/>
</dbReference>
<dbReference type="InterPro" id="IPR035906">
    <property type="entry name" value="MetI-like_sf"/>
</dbReference>
<evidence type="ECO:0000256" key="4">
    <source>
        <dbReference type="ARBA" id="ARBA00022692"/>
    </source>
</evidence>
<evidence type="ECO:0000256" key="6">
    <source>
        <dbReference type="ARBA" id="ARBA00023136"/>
    </source>
</evidence>
<keyword evidence="10" id="KW-1185">Reference proteome</keyword>
<evidence type="ECO:0000259" key="8">
    <source>
        <dbReference type="PROSITE" id="PS50928"/>
    </source>
</evidence>
<evidence type="ECO:0000256" key="1">
    <source>
        <dbReference type="ARBA" id="ARBA00004651"/>
    </source>
</evidence>
<feature type="transmembrane region" description="Helical" evidence="7">
    <location>
        <begin position="26"/>
        <end position="44"/>
    </location>
</feature>
<name>A0A329M9S5_9BACL</name>
<dbReference type="Proteomes" id="UP000250369">
    <property type="component" value="Unassembled WGS sequence"/>
</dbReference>
<evidence type="ECO:0000313" key="10">
    <source>
        <dbReference type="Proteomes" id="UP000250369"/>
    </source>
</evidence>
<keyword evidence="2 7" id="KW-0813">Transport</keyword>
<dbReference type="Gene3D" id="1.10.3720.10">
    <property type="entry name" value="MetI-like"/>
    <property type="match status" value="1"/>
</dbReference>
<sequence>MGAAAGQFVPKSRKKRFLGNINRYKFFYLLTLPGLLYFLIFHYIPMYGVVIAFQDFKPFGGLEAMLLKPDWVGFKHFEDFFSSYYFGRLLENTLLISFYKLLFGFPLPIILALMLNEVVRARFKKIVQTISYLPHFLSWVIISGMVIALLSPTAGPVNMVIRALGGSSIAFMGDPAYFRSIVVASDVWASVGWGSIVYLAALAGINPALYESARIDGASRFRQMLHISLPGISNIISILFVLSAANILNAGFEQVLLLYSPSVYSSGDIIDTYVYREGLLKNNFSYAAAISMFKNVIGLLFLIISNYVVKRMGKEGVW</sequence>
<comment type="similarity">
    <text evidence="7">Belongs to the binding-protein-dependent transport system permease family.</text>
</comment>
<evidence type="ECO:0000256" key="2">
    <source>
        <dbReference type="ARBA" id="ARBA00022448"/>
    </source>
</evidence>
<evidence type="ECO:0000313" key="9">
    <source>
        <dbReference type="EMBL" id="RAV16654.1"/>
    </source>
</evidence>
<feature type="transmembrane region" description="Helical" evidence="7">
    <location>
        <begin position="231"/>
        <end position="252"/>
    </location>
</feature>
<feature type="transmembrane region" description="Helical" evidence="7">
    <location>
        <begin position="136"/>
        <end position="154"/>
    </location>
</feature>
<dbReference type="EMBL" id="QMFB01000020">
    <property type="protein sequence ID" value="RAV16654.1"/>
    <property type="molecule type" value="Genomic_DNA"/>
</dbReference>
<dbReference type="OrthoDB" id="2637002at2"/>
<dbReference type="PROSITE" id="PS50928">
    <property type="entry name" value="ABC_TM1"/>
    <property type="match status" value="1"/>
</dbReference>
<dbReference type="PANTHER" id="PTHR43227:SF11">
    <property type="entry name" value="BLL4140 PROTEIN"/>
    <property type="match status" value="1"/>
</dbReference>
<proteinExistence type="inferred from homology"/>
<reference evidence="9 10" key="1">
    <citation type="journal article" date="2009" name="Int. J. Syst. Evol. Microbiol.">
        <title>Paenibacillus contaminans sp. nov., isolated from a contaminated laboratory plate.</title>
        <authorList>
            <person name="Chou J.H."/>
            <person name="Lee J.H."/>
            <person name="Lin M.C."/>
            <person name="Chang P.S."/>
            <person name="Arun A.B."/>
            <person name="Young C.C."/>
            <person name="Chen W.M."/>
        </authorList>
    </citation>
    <scope>NUCLEOTIDE SEQUENCE [LARGE SCALE GENOMIC DNA]</scope>
    <source>
        <strain evidence="9 10">CKOBP-6</strain>
    </source>
</reference>
<dbReference type="InterPro" id="IPR050809">
    <property type="entry name" value="UgpAE/MalFG_permease"/>
</dbReference>
<dbReference type="GO" id="GO:0055085">
    <property type="term" value="P:transmembrane transport"/>
    <property type="evidence" value="ECO:0007669"/>
    <property type="project" value="InterPro"/>
</dbReference>
<comment type="caution">
    <text evidence="9">The sequence shown here is derived from an EMBL/GenBank/DDBJ whole genome shotgun (WGS) entry which is preliminary data.</text>
</comment>
<dbReference type="AlphaFoldDB" id="A0A329M9S5"/>
<protein>
    <submittedName>
        <fullName evidence="9">Sugar ABC transporter permease</fullName>
    </submittedName>
</protein>
<keyword evidence="3" id="KW-1003">Cell membrane</keyword>
<accession>A0A329M9S5</accession>
<comment type="subcellular location">
    <subcellularLocation>
        <location evidence="1 7">Cell membrane</location>
        <topology evidence="1 7">Multi-pass membrane protein</topology>
    </subcellularLocation>
</comment>
<keyword evidence="6 7" id="KW-0472">Membrane</keyword>
<dbReference type="PANTHER" id="PTHR43227">
    <property type="entry name" value="BLL4140 PROTEIN"/>
    <property type="match status" value="1"/>
</dbReference>
<dbReference type="GO" id="GO:0005886">
    <property type="term" value="C:plasma membrane"/>
    <property type="evidence" value="ECO:0007669"/>
    <property type="project" value="UniProtKB-SubCell"/>
</dbReference>
<keyword evidence="4 7" id="KW-0812">Transmembrane</keyword>
<keyword evidence="5 7" id="KW-1133">Transmembrane helix</keyword>
<evidence type="ECO:0000256" key="7">
    <source>
        <dbReference type="RuleBase" id="RU363032"/>
    </source>
</evidence>